<dbReference type="InterPro" id="IPR005312">
    <property type="entry name" value="DUF1759"/>
</dbReference>
<gene>
    <name evidence="1" type="ORF">DIABBA_LOCUS10060</name>
</gene>
<organism evidence="1 2">
    <name type="scientific">Diabrotica balteata</name>
    <name type="common">Banded cucumber beetle</name>
    <dbReference type="NCBI Taxonomy" id="107213"/>
    <lineage>
        <taxon>Eukaryota</taxon>
        <taxon>Metazoa</taxon>
        <taxon>Ecdysozoa</taxon>
        <taxon>Arthropoda</taxon>
        <taxon>Hexapoda</taxon>
        <taxon>Insecta</taxon>
        <taxon>Pterygota</taxon>
        <taxon>Neoptera</taxon>
        <taxon>Endopterygota</taxon>
        <taxon>Coleoptera</taxon>
        <taxon>Polyphaga</taxon>
        <taxon>Cucujiformia</taxon>
        <taxon>Chrysomeloidea</taxon>
        <taxon>Chrysomelidae</taxon>
        <taxon>Galerucinae</taxon>
        <taxon>Diabroticina</taxon>
        <taxon>Diabroticites</taxon>
        <taxon>Diabrotica</taxon>
    </lineage>
</organism>
<protein>
    <recommendedName>
        <fullName evidence="3">Gag protein</fullName>
    </recommendedName>
</protein>
<proteinExistence type="predicted"/>
<sequence>MQYLKTNLRGEASRIIQHLNTTEANYSAAWKMLQDRYDNPRMNLFILIDKILQAAEIKETSAKALKSLHDTIHECLEAISGLGVMTESWSPLIARISMLKWDTETRRLYETSIQDSRDIPTYKSTQEFLQRRFQTMDMLETERKGTDHRQQVKKKITCVVCHEEHKLLKCTTFLRQQVRERNKIVKEKQWCGRCLLHKREVP</sequence>
<accession>A0A9N9XF61</accession>
<evidence type="ECO:0000313" key="1">
    <source>
        <dbReference type="EMBL" id="CAG9837039.1"/>
    </source>
</evidence>
<reference evidence="1" key="1">
    <citation type="submission" date="2022-01" db="EMBL/GenBank/DDBJ databases">
        <authorList>
            <person name="King R."/>
        </authorList>
    </citation>
    <scope>NUCLEOTIDE SEQUENCE</scope>
</reference>
<dbReference type="AlphaFoldDB" id="A0A9N9XF61"/>
<dbReference type="PANTHER" id="PTHR47331">
    <property type="entry name" value="PHD-TYPE DOMAIN-CONTAINING PROTEIN"/>
    <property type="match status" value="1"/>
</dbReference>
<evidence type="ECO:0000313" key="2">
    <source>
        <dbReference type="Proteomes" id="UP001153709"/>
    </source>
</evidence>
<dbReference type="OrthoDB" id="7444419at2759"/>
<dbReference type="EMBL" id="OU898281">
    <property type="protein sequence ID" value="CAG9837039.1"/>
    <property type="molecule type" value="Genomic_DNA"/>
</dbReference>
<dbReference type="Proteomes" id="UP001153709">
    <property type="component" value="Chromosome 6"/>
</dbReference>
<name>A0A9N9XF61_DIABA</name>
<keyword evidence="2" id="KW-1185">Reference proteome</keyword>
<dbReference type="Pfam" id="PF03564">
    <property type="entry name" value="DUF1759"/>
    <property type="match status" value="1"/>
</dbReference>
<evidence type="ECO:0008006" key="3">
    <source>
        <dbReference type="Google" id="ProtNLM"/>
    </source>
</evidence>